<dbReference type="Gramene" id="KQK98454">
    <property type="protein sequence ID" value="KQK98454"/>
    <property type="gene ID" value="SETIT_011548mg"/>
</dbReference>
<protein>
    <submittedName>
        <fullName evidence="1">Uncharacterized protein</fullName>
    </submittedName>
</protein>
<name>K3YBF4_SETIT</name>
<evidence type="ECO:0000313" key="2">
    <source>
        <dbReference type="Proteomes" id="UP000004995"/>
    </source>
</evidence>
<dbReference type="EnsemblPlants" id="KQK98454">
    <property type="protein sequence ID" value="KQK98454"/>
    <property type="gene ID" value="SETIT_011548mg"/>
</dbReference>
<evidence type="ECO:0000313" key="1">
    <source>
        <dbReference type="EnsemblPlants" id="KQK98454"/>
    </source>
</evidence>
<reference evidence="2" key="1">
    <citation type="journal article" date="2012" name="Nat. Biotechnol.">
        <title>Reference genome sequence of the model plant Setaria.</title>
        <authorList>
            <person name="Bennetzen J.L."/>
            <person name="Schmutz J."/>
            <person name="Wang H."/>
            <person name="Percifield R."/>
            <person name="Hawkins J."/>
            <person name="Pontaroli A.C."/>
            <person name="Estep M."/>
            <person name="Feng L."/>
            <person name="Vaughn J.N."/>
            <person name="Grimwood J."/>
            <person name="Jenkins J."/>
            <person name="Barry K."/>
            <person name="Lindquist E."/>
            <person name="Hellsten U."/>
            <person name="Deshpande S."/>
            <person name="Wang X."/>
            <person name="Wu X."/>
            <person name="Mitros T."/>
            <person name="Triplett J."/>
            <person name="Yang X."/>
            <person name="Ye C.Y."/>
            <person name="Mauro-Herrera M."/>
            <person name="Wang L."/>
            <person name="Li P."/>
            <person name="Sharma M."/>
            <person name="Sharma R."/>
            <person name="Ronald P.C."/>
            <person name="Panaud O."/>
            <person name="Kellogg E.A."/>
            <person name="Brutnell T.P."/>
            <person name="Doust A.N."/>
            <person name="Tuskan G.A."/>
            <person name="Rokhsar D."/>
            <person name="Devos K.M."/>
        </authorList>
    </citation>
    <scope>NUCLEOTIDE SEQUENCE [LARGE SCALE GENOMIC DNA]</scope>
    <source>
        <strain evidence="2">cv. Yugu1</strain>
    </source>
</reference>
<reference evidence="1" key="2">
    <citation type="submission" date="2018-08" db="UniProtKB">
        <authorList>
            <consortium name="EnsemblPlants"/>
        </authorList>
    </citation>
    <scope>IDENTIFICATION</scope>
    <source>
        <strain evidence="1">Yugu1</strain>
    </source>
</reference>
<accession>K3YBF4</accession>
<dbReference type="AlphaFoldDB" id="K3YBF4"/>
<keyword evidence="2" id="KW-1185">Reference proteome</keyword>
<sequence length="70" mass="7971">MKTLSTRSLLHLMDQVLTPSASYFRKKSKLIVSTDEDKPYITGNTWPITKSFLTFSIAQPHRSDEPNTSI</sequence>
<dbReference type="InParanoid" id="K3YBF4"/>
<dbReference type="Proteomes" id="UP000004995">
    <property type="component" value="Unassembled WGS sequence"/>
</dbReference>
<proteinExistence type="predicted"/>
<organism evidence="1 2">
    <name type="scientific">Setaria italica</name>
    <name type="common">Foxtail millet</name>
    <name type="synonym">Panicum italicum</name>
    <dbReference type="NCBI Taxonomy" id="4555"/>
    <lineage>
        <taxon>Eukaryota</taxon>
        <taxon>Viridiplantae</taxon>
        <taxon>Streptophyta</taxon>
        <taxon>Embryophyta</taxon>
        <taxon>Tracheophyta</taxon>
        <taxon>Spermatophyta</taxon>
        <taxon>Magnoliopsida</taxon>
        <taxon>Liliopsida</taxon>
        <taxon>Poales</taxon>
        <taxon>Poaceae</taxon>
        <taxon>PACMAD clade</taxon>
        <taxon>Panicoideae</taxon>
        <taxon>Panicodae</taxon>
        <taxon>Paniceae</taxon>
        <taxon>Cenchrinae</taxon>
        <taxon>Setaria</taxon>
    </lineage>
</organism>
<dbReference type="EMBL" id="AGNK02004467">
    <property type="status" value="NOT_ANNOTATED_CDS"/>
    <property type="molecule type" value="Genomic_DNA"/>
</dbReference>
<dbReference type="HOGENOM" id="CLU_2762645_0_0_1"/>